<dbReference type="OrthoDB" id="5294764at2"/>
<dbReference type="EMBL" id="CP026604">
    <property type="protein sequence ID" value="AWB68495.1"/>
    <property type="molecule type" value="Genomic_DNA"/>
</dbReference>
<dbReference type="InterPro" id="IPR044691">
    <property type="entry name" value="DCC1_Trx"/>
</dbReference>
<dbReference type="Pfam" id="PF04134">
    <property type="entry name" value="DCC1-like"/>
    <property type="match status" value="1"/>
</dbReference>
<accession>A0A2S0VWC5</accession>
<dbReference type="PANTHER" id="PTHR34290">
    <property type="entry name" value="SI:CH73-390P7.2"/>
    <property type="match status" value="1"/>
</dbReference>
<name>A0A2S0VWC5_9ALTE</name>
<dbReference type="RefSeq" id="WP_108604550.1">
    <property type="nucleotide sequence ID" value="NZ_CP026604.1"/>
</dbReference>
<protein>
    <submittedName>
        <fullName evidence="1">DUF393 domain-containing protein</fullName>
    </submittedName>
</protein>
<dbReference type="AlphaFoldDB" id="A0A2S0VWC5"/>
<dbReference type="KEGG" id="cate:C2869_19735"/>
<gene>
    <name evidence="1" type="ORF">C2869_19735</name>
</gene>
<keyword evidence="2" id="KW-1185">Reference proteome</keyword>
<proteinExistence type="predicted"/>
<sequence>MTNAKLIFFFDGLCPLCLAEVRQLEKLDTDNKIRMVDVYSEQFESFSQRIDKLAALKKLHGLTDKGQLLVGLDVTYRAWHLVGKGLWFSPINWPWLRPFLDLAYRFFAQHRASISLLLTGKRHCETCQSSNPKAKMLSSKDPKETL</sequence>
<dbReference type="GO" id="GO:0015035">
    <property type="term" value="F:protein-disulfide reductase activity"/>
    <property type="evidence" value="ECO:0007669"/>
    <property type="project" value="InterPro"/>
</dbReference>
<evidence type="ECO:0000313" key="1">
    <source>
        <dbReference type="EMBL" id="AWB68495.1"/>
    </source>
</evidence>
<reference evidence="1 2" key="1">
    <citation type="submission" date="2018-01" db="EMBL/GenBank/DDBJ databases">
        <title>Genome sequence of a Cantenovulum-like bacteria.</title>
        <authorList>
            <person name="Tan W.R."/>
            <person name="Lau N.-S."/>
            <person name="Go F."/>
            <person name="Amirul A.-A.A."/>
        </authorList>
    </citation>
    <scope>NUCLEOTIDE SEQUENCE [LARGE SCALE GENOMIC DNA]</scope>
    <source>
        <strain evidence="1 2">CCB-QB4</strain>
    </source>
</reference>
<dbReference type="Proteomes" id="UP000244441">
    <property type="component" value="Chromosome"/>
</dbReference>
<dbReference type="InterPro" id="IPR007263">
    <property type="entry name" value="DCC1-like"/>
</dbReference>
<evidence type="ECO:0000313" key="2">
    <source>
        <dbReference type="Proteomes" id="UP000244441"/>
    </source>
</evidence>
<dbReference type="PANTHER" id="PTHR34290:SF2">
    <property type="entry name" value="OS04G0668800 PROTEIN"/>
    <property type="match status" value="1"/>
</dbReference>
<organism evidence="1 2">
    <name type="scientific">Saccharobesus litoralis</name>
    <dbReference type="NCBI Taxonomy" id="2172099"/>
    <lineage>
        <taxon>Bacteria</taxon>
        <taxon>Pseudomonadati</taxon>
        <taxon>Pseudomonadota</taxon>
        <taxon>Gammaproteobacteria</taxon>
        <taxon>Alteromonadales</taxon>
        <taxon>Alteromonadaceae</taxon>
        <taxon>Saccharobesus</taxon>
    </lineage>
</organism>